<evidence type="ECO:0000256" key="2">
    <source>
        <dbReference type="ARBA" id="ARBA00022679"/>
    </source>
</evidence>
<protein>
    <submittedName>
        <fullName evidence="6">Uncharacterized protein</fullName>
    </submittedName>
</protein>
<keyword evidence="4" id="KW-0256">Endoplasmic reticulum</keyword>
<evidence type="ECO:0000313" key="6">
    <source>
        <dbReference type="EMBL" id="KAK8852354.1"/>
    </source>
</evidence>
<comment type="caution">
    <text evidence="6">The sequence shown here is derived from an EMBL/GenBank/DDBJ whole genome shotgun (WGS) entry which is preliminary data.</text>
</comment>
<dbReference type="EMBL" id="JAPFFF010000023">
    <property type="protein sequence ID" value="KAK8852354.1"/>
    <property type="molecule type" value="Genomic_DNA"/>
</dbReference>
<keyword evidence="5" id="KW-0812">Transmembrane</keyword>
<evidence type="ECO:0000256" key="5">
    <source>
        <dbReference type="SAM" id="Phobius"/>
    </source>
</evidence>
<dbReference type="InterPro" id="IPR024960">
    <property type="entry name" value="PEMT/MFAP"/>
</dbReference>
<keyword evidence="2" id="KW-0808">Transferase</keyword>
<sequence length="180" mass="20551">MVIVNIPYSDTIEKVSNVILTLTIVTPYLFYSLAYKNPDLFKKILTQDQLVLYSSIIKAICMLFYGFECINSGLNLNCLILGIPLIIVGQFLNYLIYNKLGQVRAYYGWELSLDNSPPMSGFPLNLGHAQYKGCFLSLLGTYFCFIPNFRLTAFTTIWGFMYFYITLIESSQCGRKEKTA</sequence>
<evidence type="ECO:0000256" key="4">
    <source>
        <dbReference type="ARBA" id="ARBA00022824"/>
    </source>
</evidence>
<name>A0ABR2HUX2_9EUKA</name>
<accession>A0ABR2HUX2</accession>
<keyword evidence="5" id="KW-0472">Membrane</keyword>
<feature type="transmembrane region" description="Helical" evidence="5">
    <location>
        <begin position="50"/>
        <end position="67"/>
    </location>
</feature>
<keyword evidence="7" id="KW-1185">Reference proteome</keyword>
<feature type="transmembrane region" description="Helical" evidence="5">
    <location>
        <begin position="74"/>
        <end position="97"/>
    </location>
</feature>
<feature type="transmembrane region" description="Helical" evidence="5">
    <location>
        <begin position="149"/>
        <end position="168"/>
    </location>
</feature>
<dbReference type="PANTHER" id="PTHR15458:SF5">
    <property type="entry name" value="PHOSPHATIDYLETHANOLAMINE N-METHYLTRANSFERASE"/>
    <property type="match status" value="1"/>
</dbReference>
<proteinExistence type="predicted"/>
<keyword evidence="1" id="KW-0489">Methyltransferase</keyword>
<keyword evidence="3" id="KW-0949">S-adenosyl-L-methionine</keyword>
<reference evidence="6 7" key="1">
    <citation type="submission" date="2024-04" db="EMBL/GenBank/DDBJ databases">
        <title>Tritrichomonas musculus Genome.</title>
        <authorList>
            <person name="Alves-Ferreira E."/>
            <person name="Grigg M."/>
            <person name="Lorenzi H."/>
            <person name="Galac M."/>
        </authorList>
    </citation>
    <scope>NUCLEOTIDE SEQUENCE [LARGE SCALE GENOMIC DNA]</scope>
    <source>
        <strain evidence="6 7">EAF2021</strain>
    </source>
</reference>
<keyword evidence="5" id="KW-1133">Transmembrane helix</keyword>
<evidence type="ECO:0000313" key="7">
    <source>
        <dbReference type="Proteomes" id="UP001470230"/>
    </source>
</evidence>
<evidence type="ECO:0000256" key="1">
    <source>
        <dbReference type="ARBA" id="ARBA00022603"/>
    </source>
</evidence>
<gene>
    <name evidence="6" type="ORF">M9Y10_017328</name>
</gene>
<dbReference type="Proteomes" id="UP001470230">
    <property type="component" value="Unassembled WGS sequence"/>
</dbReference>
<organism evidence="6 7">
    <name type="scientific">Tritrichomonas musculus</name>
    <dbReference type="NCBI Taxonomy" id="1915356"/>
    <lineage>
        <taxon>Eukaryota</taxon>
        <taxon>Metamonada</taxon>
        <taxon>Parabasalia</taxon>
        <taxon>Tritrichomonadida</taxon>
        <taxon>Tritrichomonadidae</taxon>
        <taxon>Tritrichomonas</taxon>
    </lineage>
</organism>
<dbReference type="PANTHER" id="PTHR15458">
    <property type="entry name" value="PHOSPHATIDYLETHANOLAMINE N-METHYLTRANSFERASE"/>
    <property type="match status" value="1"/>
</dbReference>
<feature type="transmembrane region" description="Helical" evidence="5">
    <location>
        <begin position="12"/>
        <end position="30"/>
    </location>
</feature>
<evidence type="ECO:0000256" key="3">
    <source>
        <dbReference type="ARBA" id="ARBA00022691"/>
    </source>
</evidence>